<keyword evidence="2" id="KW-1185">Reference proteome</keyword>
<protein>
    <submittedName>
        <fullName evidence="1">Uncharacterized protein</fullName>
    </submittedName>
</protein>
<reference evidence="1 2" key="1">
    <citation type="submission" date="2016-10" db="EMBL/GenBank/DDBJ databases">
        <authorList>
            <person name="de Groot N.N."/>
        </authorList>
    </citation>
    <scope>NUCLEOTIDE SEQUENCE [LARGE SCALE GENOMIC DNA]</scope>
    <source>
        <strain evidence="1 2">DSM 46701</strain>
    </source>
</reference>
<name>A0A1H8GXW6_9BACL</name>
<dbReference type="STRING" id="1173111.SAMN05444955_112117"/>
<evidence type="ECO:0000313" key="1">
    <source>
        <dbReference type="EMBL" id="SEN48640.1"/>
    </source>
</evidence>
<gene>
    <name evidence="1" type="ORF">SAMN05444955_112117</name>
</gene>
<proteinExistence type="predicted"/>
<accession>A0A1H8GXW6</accession>
<dbReference type="AlphaFoldDB" id="A0A1H8GXW6"/>
<evidence type="ECO:0000313" key="2">
    <source>
        <dbReference type="Proteomes" id="UP000199695"/>
    </source>
</evidence>
<sequence>MNVRPVVFWYDSSKRKLILLDTFHQRRAEISSSKRLTEFLQTYNLTLEQCKRVHEVDLDQLGFFEKWRILLLMDKV</sequence>
<dbReference type="Proteomes" id="UP000199695">
    <property type="component" value="Unassembled WGS sequence"/>
</dbReference>
<organism evidence="1 2">
    <name type="scientific">Lihuaxuella thermophila</name>
    <dbReference type="NCBI Taxonomy" id="1173111"/>
    <lineage>
        <taxon>Bacteria</taxon>
        <taxon>Bacillati</taxon>
        <taxon>Bacillota</taxon>
        <taxon>Bacilli</taxon>
        <taxon>Bacillales</taxon>
        <taxon>Thermoactinomycetaceae</taxon>
        <taxon>Lihuaxuella</taxon>
    </lineage>
</organism>
<dbReference type="EMBL" id="FOCQ01000012">
    <property type="protein sequence ID" value="SEN48640.1"/>
    <property type="molecule type" value="Genomic_DNA"/>
</dbReference>